<name>A0A061EII0_THECC</name>
<dbReference type="STRING" id="3641.A0A061EII0"/>
<gene>
    <name evidence="2" type="ORF">TCM_019713</name>
</gene>
<dbReference type="HOGENOM" id="CLU_1542807_0_0_1"/>
<dbReference type="InParanoid" id="A0A061EII0"/>
<dbReference type="Gramene" id="EOY04473">
    <property type="protein sequence ID" value="EOY04473"/>
    <property type="gene ID" value="TCM_019713"/>
</dbReference>
<accession>A0A061EII0</accession>
<feature type="domain" description="Reverse transcriptase Ty1/copia-type" evidence="1">
    <location>
        <begin position="40"/>
        <end position="92"/>
    </location>
</feature>
<dbReference type="EMBL" id="CM001882">
    <property type="protein sequence ID" value="EOY04473.1"/>
    <property type="molecule type" value="Genomic_DNA"/>
</dbReference>
<dbReference type="AlphaFoldDB" id="A0A061EII0"/>
<organism evidence="2 3">
    <name type="scientific">Theobroma cacao</name>
    <name type="common">Cacao</name>
    <name type="synonym">Cocoa</name>
    <dbReference type="NCBI Taxonomy" id="3641"/>
    <lineage>
        <taxon>Eukaryota</taxon>
        <taxon>Viridiplantae</taxon>
        <taxon>Streptophyta</taxon>
        <taxon>Embryophyta</taxon>
        <taxon>Tracheophyta</taxon>
        <taxon>Spermatophyta</taxon>
        <taxon>Magnoliopsida</taxon>
        <taxon>eudicotyledons</taxon>
        <taxon>Gunneridae</taxon>
        <taxon>Pentapetalae</taxon>
        <taxon>rosids</taxon>
        <taxon>malvids</taxon>
        <taxon>Malvales</taxon>
        <taxon>Malvaceae</taxon>
        <taxon>Byttnerioideae</taxon>
        <taxon>Theobroma</taxon>
    </lineage>
</organism>
<keyword evidence="3" id="KW-1185">Reference proteome</keyword>
<protein>
    <recommendedName>
        <fullName evidence="1">Reverse transcriptase Ty1/copia-type domain-containing protein</fullName>
    </recommendedName>
</protein>
<evidence type="ECO:0000259" key="1">
    <source>
        <dbReference type="Pfam" id="PF07727"/>
    </source>
</evidence>
<feature type="domain" description="Reverse transcriptase Ty1/copia-type" evidence="1">
    <location>
        <begin position="95"/>
        <end position="155"/>
    </location>
</feature>
<evidence type="ECO:0000313" key="3">
    <source>
        <dbReference type="Proteomes" id="UP000026915"/>
    </source>
</evidence>
<sequence>MKYDRIRAVKEYIIKMNDHKEDLLGLRGLFFLQTYMNSTLEKDAFRIIIALVAHYDLELHQMDVNIAFLNGNLVKEVSMLQPEGFKGDGKNHLVDRCIYLRTSGSKFIFLILYVDDIVLASIDLRMLQEIKKLLSRQFEMKDLGEASYVLGIAIQGIDFVTYWDSLKVHLLIEY</sequence>
<dbReference type="eggNOG" id="KOG0017">
    <property type="taxonomic scope" value="Eukaryota"/>
</dbReference>
<evidence type="ECO:0000313" key="2">
    <source>
        <dbReference type="EMBL" id="EOY04473.1"/>
    </source>
</evidence>
<reference evidence="2 3" key="1">
    <citation type="journal article" date="2013" name="Genome Biol.">
        <title>The genome sequence of the most widely cultivated cacao type and its use to identify candidate genes regulating pod color.</title>
        <authorList>
            <person name="Motamayor J.C."/>
            <person name="Mockaitis K."/>
            <person name="Schmutz J."/>
            <person name="Haiminen N."/>
            <person name="Iii D.L."/>
            <person name="Cornejo O."/>
            <person name="Findley S.D."/>
            <person name="Zheng P."/>
            <person name="Utro F."/>
            <person name="Royaert S."/>
            <person name="Saski C."/>
            <person name="Jenkins J."/>
            <person name="Podicheti R."/>
            <person name="Zhao M."/>
            <person name="Scheffler B.E."/>
            <person name="Stack J.C."/>
            <person name="Feltus F.A."/>
            <person name="Mustiga G.M."/>
            <person name="Amores F."/>
            <person name="Phillips W."/>
            <person name="Marelli J.P."/>
            <person name="May G.D."/>
            <person name="Shapiro H."/>
            <person name="Ma J."/>
            <person name="Bustamante C.D."/>
            <person name="Schnell R.J."/>
            <person name="Main D."/>
            <person name="Gilbert D."/>
            <person name="Parida L."/>
            <person name="Kuhn D.N."/>
        </authorList>
    </citation>
    <scope>NUCLEOTIDE SEQUENCE [LARGE SCALE GENOMIC DNA]</scope>
    <source>
        <strain evidence="3">cv. Matina 1-6</strain>
    </source>
</reference>
<dbReference type="Pfam" id="PF07727">
    <property type="entry name" value="RVT_2"/>
    <property type="match status" value="2"/>
</dbReference>
<proteinExistence type="predicted"/>
<dbReference type="Proteomes" id="UP000026915">
    <property type="component" value="Chromosome 4"/>
</dbReference>
<dbReference type="InterPro" id="IPR013103">
    <property type="entry name" value="RVT_2"/>
</dbReference>